<keyword evidence="4" id="KW-0233">DNA recombination</keyword>
<comment type="similarity">
    <text evidence="1">Belongs to the transposase 11 family.</text>
</comment>
<dbReference type="GO" id="GO:0003677">
    <property type="term" value="F:DNA binding"/>
    <property type="evidence" value="ECO:0007669"/>
    <property type="project" value="UniProtKB-KW"/>
</dbReference>
<dbReference type="PANTHER" id="PTHR35604">
    <property type="entry name" value="TRANSPOSASE INSH FOR INSERTION SEQUENCE ELEMENT IS5A-RELATED"/>
    <property type="match status" value="1"/>
</dbReference>
<dbReference type="Pfam" id="PF01609">
    <property type="entry name" value="DDE_Tnp_1"/>
    <property type="match status" value="1"/>
</dbReference>
<reference evidence="7" key="1">
    <citation type="submission" date="2016-08" db="EMBL/GenBank/DDBJ databases">
        <authorList>
            <person name="Merda D."/>
            <person name="Briand M."/>
            <person name="Taghouti G."/>
            <person name="Carrere S."/>
            <person name="Gouzy J."/>
            <person name="Portier P."/>
            <person name="Jacques M.-A."/>
            <person name="Fischer-Le Saux M."/>
        </authorList>
    </citation>
    <scope>NUCLEOTIDE SEQUENCE [LARGE SCALE GENOMIC DNA]</scope>
    <source>
        <strain evidence="7">CFBP1817</strain>
    </source>
</reference>
<proteinExistence type="inferred from homology"/>
<dbReference type="OrthoDB" id="9774608at2"/>
<dbReference type="Proteomes" id="UP000239939">
    <property type="component" value="Unassembled WGS sequence"/>
</dbReference>
<evidence type="ECO:0000259" key="5">
    <source>
        <dbReference type="Pfam" id="PF01609"/>
    </source>
</evidence>
<keyword evidence="2" id="KW-0815">Transposition</keyword>
<dbReference type="AlphaFoldDB" id="A0A2S7E8A0"/>
<gene>
    <name evidence="6" type="ORF">XpopCFBP1817_19370</name>
</gene>
<feature type="domain" description="Transposase IS4-like" evidence="5">
    <location>
        <begin position="117"/>
        <end position="283"/>
    </location>
</feature>
<dbReference type="GO" id="GO:0006313">
    <property type="term" value="P:DNA transposition"/>
    <property type="evidence" value="ECO:0007669"/>
    <property type="project" value="InterPro"/>
</dbReference>
<evidence type="ECO:0000256" key="4">
    <source>
        <dbReference type="ARBA" id="ARBA00023172"/>
    </source>
</evidence>
<dbReference type="InterPro" id="IPR047959">
    <property type="entry name" value="Transpos_IS5"/>
</dbReference>
<evidence type="ECO:0000313" key="6">
    <source>
        <dbReference type="EMBL" id="PPU86342.1"/>
    </source>
</evidence>
<dbReference type="NCBIfam" id="NF033581">
    <property type="entry name" value="transpos_IS5_4"/>
    <property type="match status" value="1"/>
</dbReference>
<keyword evidence="3" id="KW-0238">DNA-binding</keyword>
<evidence type="ECO:0000256" key="1">
    <source>
        <dbReference type="ARBA" id="ARBA00010075"/>
    </source>
</evidence>
<evidence type="ECO:0000256" key="3">
    <source>
        <dbReference type="ARBA" id="ARBA00023125"/>
    </source>
</evidence>
<name>A0A2S7E8A0_9XANT</name>
<keyword evidence="7" id="KW-1185">Reference proteome</keyword>
<accession>A0A2S7E8A0</accession>
<dbReference type="PANTHER" id="PTHR35604:SF2">
    <property type="entry name" value="TRANSPOSASE INSH FOR INSERTION SEQUENCE ELEMENT IS5A-RELATED"/>
    <property type="match status" value="1"/>
</dbReference>
<evidence type="ECO:0000256" key="2">
    <source>
        <dbReference type="ARBA" id="ARBA00022578"/>
    </source>
</evidence>
<dbReference type="GO" id="GO:0004803">
    <property type="term" value="F:transposase activity"/>
    <property type="evidence" value="ECO:0007669"/>
    <property type="project" value="InterPro"/>
</dbReference>
<dbReference type="EMBL" id="MDEJ01000210">
    <property type="protein sequence ID" value="PPU86342.1"/>
    <property type="molecule type" value="Genomic_DNA"/>
</dbReference>
<comment type="caution">
    <text evidence="6">The sequence shown here is derived from an EMBL/GenBank/DDBJ whole genome shotgun (WGS) entry which is preliminary data.</text>
</comment>
<dbReference type="RefSeq" id="WP_128418375.1">
    <property type="nucleotide sequence ID" value="NZ_MDEJ01000210.1"/>
</dbReference>
<sequence length="298" mass="32691">MTAQPAIALNLQPKPTRREVLLAQMDQVVPWSQLCARIALFYPKVRQGGGRPPVEEALYEVPAMRRFVGSDLVREAAPDETTVCKFRHLLEKHELAEQLFAAINAHLSEHGLRLSAGTLVDATIIAAAASTKNKARSRDAQMHQTRKGNQWYFGMKAHIGVDAGTGLVHSVVSTAANVAEVTQTAHLLHGTEQHVFADAGYIRAETSAPAEGRTFRIADKRSKAKAIKHLGLRALTEELELAKASIRAAVEHPFRVLKRQFGDVKVRDTGLAKNASQVTTLFALVDLWMARSRLLAMA</sequence>
<evidence type="ECO:0000313" key="7">
    <source>
        <dbReference type="Proteomes" id="UP000239939"/>
    </source>
</evidence>
<dbReference type="InterPro" id="IPR002559">
    <property type="entry name" value="Transposase_11"/>
</dbReference>
<protein>
    <submittedName>
        <fullName evidence="6">IS5/IS1182 family transposase</fullName>
    </submittedName>
</protein>
<organism evidence="6 7">
    <name type="scientific">Xanthomonas populi</name>
    <dbReference type="NCBI Taxonomy" id="53414"/>
    <lineage>
        <taxon>Bacteria</taxon>
        <taxon>Pseudomonadati</taxon>
        <taxon>Pseudomonadota</taxon>
        <taxon>Gammaproteobacteria</taxon>
        <taxon>Lysobacterales</taxon>
        <taxon>Lysobacteraceae</taxon>
        <taxon>Xanthomonas</taxon>
    </lineage>
</organism>